<keyword evidence="4" id="KW-1185">Reference proteome</keyword>
<organism evidence="3 4">
    <name type="scientific">Paenibacillus terricola</name>
    <dbReference type="NCBI Taxonomy" id="2763503"/>
    <lineage>
        <taxon>Bacteria</taxon>
        <taxon>Bacillati</taxon>
        <taxon>Bacillota</taxon>
        <taxon>Bacilli</taxon>
        <taxon>Bacillales</taxon>
        <taxon>Paenibacillaceae</taxon>
        <taxon>Paenibacillus</taxon>
    </lineage>
</organism>
<dbReference type="EMBL" id="JACXZA010000002">
    <property type="protein sequence ID" value="MBD3918773.1"/>
    <property type="molecule type" value="Genomic_DNA"/>
</dbReference>
<feature type="domain" description="PilZ" evidence="1">
    <location>
        <begin position="104"/>
        <end position="211"/>
    </location>
</feature>
<evidence type="ECO:0000313" key="3">
    <source>
        <dbReference type="EMBL" id="MBD3918773.1"/>
    </source>
</evidence>
<feature type="domain" description="Type III secretion system flagellar brake protein YcgR PilZN" evidence="2">
    <location>
        <begin position="4"/>
        <end position="95"/>
    </location>
</feature>
<dbReference type="Proteomes" id="UP000609346">
    <property type="component" value="Unassembled WGS sequence"/>
</dbReference>
<name>A0ABR8MS15_9BACL</name>
<dbReference type="Pfam" id="PF12945">
    <property type="entry name" value="PilZNR"/>
    <property type="match status" value="1"/>
</dbReference>
<protein>
    <submittedName>
        <fullName evidence="3">PilZ domain-containing protein</fullName>
    </submittedName>
</protein>
<proteinExistence type="predicted"/>
<reference evidence="3 4" key="1">
    <citation type="submission" date="2020-09" db="EMBL/GenBank/DDBJ databases">
        <title>Paenibacillus sp. strain PR3 16S rRNA gene Genome sequencing and assembly.</title>
        <authorList>
            <person name="Kim J."/>
        </authorList>
    </citation>
    <scope>NUCLEOTIDE SEQUENCE [LARGE SCALE GENOMIC DNA]</scope>
    <source>
        <strain evidence="3 4">PR3</strain>
    </source>
</reference>
<evidence type="ECO:0000313" key="4">
    <source>
        <dbReference type="Proteomes" id="UP000609346"/>
    </source>
</evidence>
<dbReference type="Gene3D" id="2.40.10.220">
    <property type="entry name" value="predicted glycosyltransferase like domains"/>
    <property type="match status" value="1"/>
</dbReference>
<dbReference type="InterPro" id="IPR009875">
    <property type="entry name" value="PilZ_domain"/>
</dbReference>
<sequence>MLPKINQVIQFQFVAALQQGEELEFEYKTRIADERDDDFCVEMFIHERTGRFKRPLIGDALTAVYVNEEGVQHFFETQVTGFINDTVQLIRIQKPDLASITKTQRRNYLRVAATLEVAALTPDGDRFNALTDDVGGGGVSFICEGSTKLEEANLLDCWLLLSYKNGTIEHASFQASIVRLNTLSTGRLHVMAKFENITNSDRQKIIRYCFERQLDFRNR</sequence>
<accession>A0ABR8MS15</accession>
<dbReference type="RefSeq" id="WP_191203072.1">
    <property type="nucleotide sequence ID" value="NZ_JACXZA010000002.1"/>
</dbReference>
<comment type="caution">
    <text evidence="3">The sequence shown here is derived from an EMBL/GenBank/DDBJ whole genome shotgun (WGS) entry which is preliminary data.</text>
</comment>
<evidence type="ECO:0000259" key="1">
    <source>
        <dbReference type="Pfam" id="PF07238"/>
    </source>
</evidence>
<dbReference type="InterPro" id="IPR009926">
    <property type="entry name" value="T3SS_YcgR_PilZN"/>
</dbReference>
<evidence type="ECO:0000259" key="2">
    <source>
        <dbReference type="Pfam" id="PF12945"/>
    </source>
</evidence>
<gene>
    <name evidence="3" type="ORF">H8B09_08430</name>
</gene>
<dbReference type="Pfam" id="PF07238">
    <property type="entry name" value="PilZ"/>
    <property type="match status" value="1"/>
</dbReference>